<evidence type="ECO:0000256" key="4">
    <source>
        <dbReference type="ARBA" id="ARBA00023242"/>
    </source>
</evidence>
<comment type="function">
    <text evidence="6">Plays an important role in the control of DNA replication and the maintenance of replication fork stability.</text>
</comment>
<feature type="compositionally biased region" description="Polar residues" evidence="7">
    <location>
        <begin position="299"/>
        <end position="311"/>
    </location>
</feature>
<evidence type="ECO:0000256" key="1">
    <source>
        <dbReference type="ARBA" id="ARBA00004123"/>
    </source>
</evidence>
<protein>
    <recommendedName>
        <fullName evidence="6">TIMELESS-interacting protein</fullName>
    </recommendedName>
</protein>
<evidence type="ECO:0000256" key="2">
    <source>
        <dbReference type="ARBA" id="ARBA00006075"/>
    </source>
</evidence>
<evidence type="ECO:0000259" key="8">
    <source>
        <dbReference type="Pfam" id="PF07962"/>
    </source>
</evidence>
<dbReference type="PANTHER" id="PTHR13220:SF11">
    <property type="entry name" value="TIMELESS-INTERACTING PROTEIN"/>
    <property type="match status" value="1"/>
</dbReference>
<comment type="similarity">
    <text evidence="2 6">Belongs to the CSM3 family.</text>
</comment>
<dbReference type="GO" id="GO:0003677">
    <property type="term" value="F:DNA binding"/>
    <property type="evidence" value="ECO:0007669"/>
    <property type="project" value="TreeGrafter"/>
</dbReference>
<organism evidence="9 10">
    <name type="scientific">Strigamia maritima</name>
    <name type="common">European centipede</name>
    <name type="synonym">Geophilus maritimus</name>
    <dbReference type="NCBI Taxonomy" id="126957"/>
    <lineage>
        <taxon>Eukaryota</taxon>
        <taxon>Metazoa</taxon>
        <taxon>Ecdysozoa</taxon>
        <taxon>Arthropoda</taxon>
        <taxon>Myriapoda</taxon>
        <taxon>Chilopoda</taxon>
        <taxon>Pleurostigmophora</taxon>
        <taxon>Geophilomorpha</taxon>
        <taxon>Linotaeniidae</taxon>
        <taxon>Strigamia</taxon>
    </lineage>
</organism>
<dbReference type="Proteomes" id="UP000014500">
    <property type="component" value="Unassembled WGS sequence"/>
</dbReference>
<evidence type="ECO:0000256" key="6">
    <source>
        <dbReference type="RuleBase" id="RU366049"/>
    </source>
</evidence>
<dbReference type="GO" id="GO:0006974">
    <property type="term" value="P:DNA damage response"/>
    <property type="evidence" value="ECO:0007669"/>
    <property type="project" value="UniProtKB-KW"/>
</dbReference>
<keyword evidence="10" id="KW-1185">Reference proteome</keyword>
<accession>T1IWQ6</accession>
<comment type="subcellular location">
    <subcellularLocation>
        <location evidence="1 6">Nucleus</location>
    </subcellularLocation>
</comment>
<keyword evidence="4 6" id="KW-0539">Nucleus</keyword>
<proteinExistence type="inferred from homology"/>
<name>T1IWQ6_STRMM</name>
<dbReference type="eggNOG" id="KOG3004">
    <property type="taxonomic scope" value="Eukaryota"/>
</dbReference>
<evidence type="ECO:0000313" key="10">
    <source>
        <dbReference type="Proteomes" id="UP000014500"/>
    </source>
</evidence>
<dbReference type="GO" id="GO:0031297">
    <property type="term" value="P:replication fork processing"/>
    <property type="evidence" value="ECO:0007669"/>
    <property type="project" value="UniProtKB-UniRule"/>
</dbReference>
<evidence type="ECO:0000256" key="5">
    <source>
        <dbReference type="ARBA" id="ARBA00023306"/>
    </source>
</evidence>
<evidence type="ECO:0000256" key="7">
    <source>
        <dbReference type="SAM" id="MobiDB-lite"/>
    </source>
</evidence>
<sequence length="311" mass="35533">MGMAKSSRVLAMLVNKGYYYFQVKLPTGVVGFAATRWRTNPATSTISIISFSRCFYLPSSFGMDFEMDDGLFDTPDLGDDLAADDGQTNDGGIEEPGNVSVAAKKFSVRRPRLKLDAARLCGERGLPALTRTFQDVSFKGKGHEVNPRLRFINMTSLIYTHLSTQKEDLDKLMRTMQHWAFRLYPKMNFDEFLEKVEKLGKKREVQTCVKKIRLDMLVADELVLPDNEVPNQEESEPEFVDPFDELVAQNHFPEENHRPVSPVIQNTTQELTEDQVKRMERNRLMAQQRRKSRNFINEGASTSTADIDTDF</sequence>
<dbReference type="EMBL" id="JH431628">
    <property type="status" value="NOT_ANNOTATED_CDS"/>
    <property type="molecule type" value="Genomic_DNA"/>
</dbReference>
<evidence type="ECO:0000313" key="9">
    <source>
        <dbReference type="EnsemblMetazoa" id="SMAR005629-PA"/>
    </source>
</evidence>
<dbReference type="HOGENOM" id="CLU_895221_0_0_1"/>
<feature type="region of interest" description="Disordered" evidence="7">
    <location>
        <begin position="289"/>
        <end position="311"/>
    </location>
</feature>
<dbReference type="STRING" id="126957.T1IWQ6"/>
<reference evidence="9" key="2">
    <citation type="submission" date="2015-02" db="UniProtKB">
        <authorList>
            <consortium name="EnsemblMetazoa"/>
        </authorList>
    </citation>
    <scope>IDENTIFICATION</scope>
</reference>
<dbReference type="InterPro" id="IPR012923">
    <property type="entry name" value="Csm3"/>
</dbReference>
<dbReference type="InterPro" id="IPR040038">
    <property type="entry name" value="TIPIN/Csm3/Swi3"/>
</dbReference>
<dbReference type="Pfam" id="PF07962">
    <property type="entry name" value="Swi3"/>
    <property type="match status" value="1"/>
</dbReference>
<dbReference type="PANTHER" id="PTHR13220">
    <property type="entry name" value="TIMELESS INTERACTING-RELATED"/>
    <property type="match status" value="1"/>
</dbReference>
<evidence type="ECO:0000256" key="3">
    <source>
        <dbReference type="ARBA" id="ARBA00022763"/>
    </source>
</evidence>
<keyword evidence="5 6" id="KW-0131">Cell cycle</keyword>
<feature type="domain" description="Chromosome segregation in meiosis protein 3" evidence="8">
    <location>
        <begin position="114"/>
        <end position="216"/>
    </location>
</feature>
<dbReference type="GO" id="GO:0031298">
    <property type="term" value="C:replication fork protection complex"/>
    <property type="evidence" value="ECO:0007669"/>
    <property type="project" value="TreeGrafter"/>
</dbReference>
<dbReference type="GO" id="GO:0000076">
    <property type="term" value="P:DNA replication checkpoint signaling"/>
    <property type="evidence" value="ECO:0007669"/>
    <property type="project" value="UniProtKB-UniRule"/>
</dbReference>
<dbReference type="PhylomeDB" id="T1IWQ6"/>
<dbReference type="GO" id="GO:0043111">
    <property type="term" value="P:replication fork arrest"/>
    <property type="evidence" value="ECO:0007669"/>
    <property type="project" value="TreeGrafter"/>
</dbReference>
<reference evidence="10" key="1">
    <citation type="submission" date="2011-05" db="EMBL/GenBank/DDBJ databases">
        <authorList>
            <person name="Richards S.R."/>
            <person name="Qu J."/>
            <person name="Jiang H."/>
            <person name="Jhangiani S.N."/>
            <person name="Agravi P."/>
            <person name="Goodspeed R."/>
            <person name="Gross S."/>
            <person name="Mandapat C."/>
            <person name="Jackson L."/>
            <person name="Mathew T."/>
            <person name="Pu L."/>
            <person name="Thornton R."/>
            <person name="Saada N."/>
            <person name="Wilczek-Boney K.B."/>
            <person name="Lee S."/>
            <person name="Kovar C."/>
            <person name="Wu Y."/>
            <person name="Scherer S.E."/>
            <person name="Worley K.C."/>
            <person name="Muzny D.M."/>
            <person name="Gibbs R."/>
        </authorList>
    </citation>
    <scope>NUCLEOTIDE SEQUENCE</scope>
    <source>
        <strain evidence="10">Brora</strain>
    </source>
</reference>
<keyword evidence="3 6" id="KW-0227">DNA damage</keyword>
<dbReference type="EnsemblMetazoa" id="SMAR005629-RA">
    <property type="protein sequence ID" value="SMAR005629-PA"/>
    <property type="gene ID" value="SMAR005629"/>
</dbReference>
<dbReference type="AlphaFoldDB" id="T1IWQ6"/>